<sequence>MAEGEDDAFFAALENQCKIIETALLSKCNMNQQMREEARQALGELKSSVYRNFFTIKSEKFVEACKESLKDAISSVPKKTYSSVVATSFGGEHNEPSQKSSCCSVLIAAENCNSDDVRKMFKTQINPRKEKIGIRHVKEISDNRIIVNCASEKDRDKLMTRIEANPKFLKPTVPKRKNPTMLIRNVPNDVDDSELLDVIREQNPEILASNECWNESRVRFVLKKFQHVRTVVIEFHPKIRKNVNAVGSLKIMWNMCRFEDFLVINRCFQCLGYNHRASECTNILSCYFCAGEHKSDTCSYRENQATQQLILNLENDNVDVALIQEPHCFRGKLPGFPNTYKIFYDTTSEVIKAAIIVRNMAITVFSDPRNLDYNSAMIDISFGAYDFTVFSYYFEPSVNIDLDLRKIEQLFSNRVSKRLIWCMDANSKSEVWFSPVTDSRGIKLCEFFSTWQLFTINEDYGPTFCSDQGTSYIDITAVGHNVLGLVERWFIPDYDSLSDHRMISFEMKIPKSDRACDCSVKTNLFNTKRANWNMFYSQCSQAENAILDSLNNCMQPDSLDLCVQDVQDLITTAAEKSIPLKKSGYHKVPWWSVELFCMRKQLNAARRRYQRTKNSVLREVYREIYFQIRIKYKFKLHESKMNSWKSFLADITVQNVWKKIYTYGMKTNFTKRIEISGSEVSSSNFTSSFEDTIDAVLRKSFPCDPISHDNSQHRVLRSDAKLVYESDDDVPFSRTEIDLDQRINLNLGGVKIEEVHKIKYLGIIVDNKMQWKEHISYVSSKSEKILLGLL</sequence>
<dbReference type="OrthoDB" id="6513379at2759"/>
<proteinExistence type="predicted"/>
<gene>
    <name evidence="2" type="primary">AVEN_114035_1</name>
    <name evidence="2" type="ORF">TNIN_153771</name>
</gene>
<keyword evidence="3" id="KW-1185">Reference proteome</keyword>
<dbReference type="InterPro" id="IPR036691">
    <property type="entry name" value="Endo/exonu/phosph_ase_sf"/>
</dbReference>
<dbReference type="PANTHER" id="PTHR33273">
    <property type="entry name" value="DOMAIN-CONTAINING PROTEIN, PUTATIVE-RELATED"/>
    <property type="match status" value="1"/>
</dbReference>
<protein>
    <recommendedName>
        <fullName evidence="1">Endonuclease/exonuclease/phosphatase domain-containing protein</fullName>
    </recommendedName>
</protein>
<feature type="domain" description="Endonuclease/exonuclease/phosphatase" evidence="1">
    <location>
        <begin position="388"/>
        <end position="503"/>
    </location>
</feature>
<feature type="non-terminal residue" evidence="2">
    <location>
        <position position="790"/>
    </location>
</feature>
<dbReference type="Gene3D" id="3.60.10.10">
    <property type="entry name" value="Endonuclease/exonuclease/phosphatase"/>
    <property type="match status" value="1"/>
</dbReference>
<dbReference type="EMBL" id="BMAV01000756">
    <property type="protein sequence ID" value="GFY38270.1"/>
    <property type="molecule type" value="Genomic_DNA"/>
</dbReference>
<reference evidence="2" key="1">
    <citation type="submission" date="2020-08" db="EMBL/GenBank/DDBJ databases">
        <title>Multicomponent nature underlies the extraordinary mechanical properties of spider dragline silk.</title>
        <authorList>
            <person name="Kono N."/>
            <person name="Nakamura H."/>
            <person name="Mori M."/>
            <person name="Yoshida Y."/>
            <person name="Ohtoshi R."/>
            <person name="Malay A.D."/>
            <person name="Moran D.A.P."/>
            <person name="Tomita M."/>
            <person name="Numata K."/>
            <person name="Arakawa K."/>
        </authorList>
    </citation>
    <scope>NUCLEOTIDE SEQUENCE</scope>
</reference>
<organism evidence="2 3">
    <name type="scientific">Trichonephila inaurata madagascariensis</name>
    <dbReference type="NCBI Taxonomy" id="2747483"/>
    <lineage>
        <taxon>Eukaryota</taxon>
        <taxon>Metazoa</taxon>
        <taxon>Ecdysozoa</taxon>
        <taxon>Arthropoda</taxon>
        <taxon>Chelicerata</taxon>
        <taxon>Arachnida</taxon>
        <taxon>Araneae</taxon>
        <taxon>Araneomorphae</taxon>
        <taxon>Entelegynae</taxon>
        <taxon>Araneoidea</taxon>
        <taxon>Nephilidae</taxon>
        <taxon>Trichonephila</taxon>
        <taxon>Trichonephila inaurata</taxon>
    </lineage>
</organism>
<comment type="caution">
    <text evidence="2">The sequence shown here is derived from an EMBL/GenBank/DDBJ whole genome shotgun (WGS) entry which is preliminary data.</text>
</comment>
<accession>A0A8X6WNI8</accession>
<dbReference type="GO" id="GO:0003824">
    <property type="term" value="F:catalytic activity"/>
    <property type="evidence" value="ECO:0007669"/>
    <property type="project" value="InterPro"/>
</dbReference>
<dbReference type="PANTHER" id="PTHR33273:SF2">
    <property type="entry name" value="ENDONUCLEASE_EXONUCLEASE_PHOSPHATASE DOMAIN-CONTAINING PROTEIN"/>
    <property type="match status" value="1"/>
</dbReference>
<evidence type="ECO:0000259" key="1">
    <source>
        <dbReference type="Pfam" id="PF14529"/>
    </source>
</evidence>
<evidence type="ECO:0000313" key="2">
    <source>
        <dbReference type="EMBL" id="GFY38270.1"/>
    </source>
</evidence>
<evidence type="ECO:0000313" key="3">
    <source>
        <dbReference type="Proteomes" id="UP000886998"/>
    </source>
</evidence>
<dbReference type="SUPFAM" id="SSF56219">
    <property type="entry name" value="DNase I-like"/>
    <property type="match status" value="1"/>
</dbReference>
<dbReference type="Proteomes" id="UP000886998">
    <property type="component" value="Unassembled WGS sequence"/>
</dbReference>
<name>A0A8X6WNI8_9ARAC</name>
<dbReference type="AlphaFoldDB" id="A0A8X6WNI8"/>
<dbReference type="Pfam" id="PF14529">
    <property type="entry name" value="Exo_endo_phos_2"/>
    <property type="match status" value="1"/>
</dbReference>
<dbReference type="InterPro" id="IPR005135">
    <property type="entry name" value="Endo/exonuclease/phosphatase"/>
</dbReference>